<accession>A0ABW1MQH4</accession>
<evidence type="ECO:0000313" key="3">
    <source>
        <dbReference type="Proteomes" id="UP001596139"/>
    </source>
</evidence>
<evidence type="ECO:0000313" key="2">
    <source>
        <dbReference type="EMBL" id="MFC6066099.1"/>
    </source>
</evidence>
<dbReference type="EMBL" id="JBHSPX010000008">
    <property type="protein sequence ID" value="MFC6066099.1"/>
    <property type="molecule type" value="Genomic_DNA"/>
</dbReference>
<reference evidence="3" key="1">
    <citation type="journal article" date="2019" name="Int. J. Syst. Evol. Microbiol.">
        <title>The Global Catalogue of Microorganisms (GCM) 10K type strain sequencing project: providing services to taxonomists for standard genome sequencing and annotation.</title>
        <authorList>
            <consortium name="The Broad Institute Genomics Platform"/>
            <consortium name="The Broad Institute Genome Sequencing Center for Infectious Disease"/>
            <person name="Wu L."/>
            <person name="Ma J."/>
        </authorList>
    </citation>
    <scope>NUCLEOTIDE SEQUENCE [LARGE SCALE GENOMIC DNA]</scope>
    <source>
        <strain evidence="3">CGMCC 1.15180</strain>
    </source>
</reference>
<keyword evidence="3" id="KW-1185">Reference proteome</keyword>
<dbReference type="PIRSF" id="PIRSF010260">
    <property type="entry name" value="UCP010260"/>
    <property type="match status" value="1"/>
</dbReference>
<dbReference type="InterPro" id="IPR014457">
    <property type="entry name" value="UCP010260"/>
</dbReference>
<dbReference type="Pfam" id="PF09348">
    <property type="entry name" value="DUF1990"/>
    <property type="match status" value="1"/>
</dbReference>
<protein>
    <submittedName>
        <fullName evidence="2">DUF1990 family protein</fullName>
    </submittedName>
</protein>
<gene>
    <name evidence="2" type="ORF">ACFP4F_26655</name>
</gene>
<dbReference type="RefSeq" id="WP_031054351.1">
    <property type="nucleotide sequence ID" value="NZ_JBHSPX010000008.1"/>
</dbReference>
<organism evidence="2 3">
    <name type="scientific">Streptomyces ochraceiscleroticus</name>
    <dbReference type="NCBI Taxonomy" id="47761"/>
    <lineage>
        <taxon>Bacteria</taxon>
        <taxon>Bacillati</taxon>
        <taxon>Actinomycetota</taxon>
        <taxon>Actinomycetes</taxon>
        <taxon>Kitasatosporales</taxon>
        <taxon>Streptomycetaceae</taxon>
        <taxon>Streptomyces</taxon>
    </lineage>
</organism>
<evidence type="ECO:0000259" key="1">
    <source>
        <dbReference type="Pfam" id="PF09348"/>
    </source>
</evidence>
<comment type="caution">
    <text evidence="2">The sequence shown here is derived from an EMBL/GenBank/DDBJ whole genome shotgun (WGS) entry which is preliminary data.</text>
</comment>
<sequence>MTAALSYPEHGATQHGPLPAGYHHLHVEVPVGRGRAVFERAGEAITAFRMHRAAGIRIRAGAEAAEPGVPVESGLGVGPLRITAPCRVVWSTYDSDRIGFGYGTLEGHPECGEESFVAELRADGSVWFTVTAFSRAAKWYTRLAGPLVPVFQRAYARHCGRTLRRLVR</sequence>
<proteinExistence type="predicted"/>
<dbReference type="InterPro" id="IPR018960">
    <property type="entry name" value="DUF1990"/>
</dbReference>
<dbReference type="Proteomes" id="UP001596139">
    <property type="component" value="Unassembled WGS sequence"/>
</dbReference>
<dbReference type="PANTHER" id="PTHR34202">
    <property type="entry name" value="UPF0548 PROTEIN"/>
    <property type="match status" value="1"/>
</dbReference>
<dbReference type="PANTHER" id="PTHR34202:SF1">
    <property type="entry name" value="UPF0548 PROTEIN"/>
    <property type="match status" value="1"/>
</dbReference>
<name>A0ABW1MQH4_9ACTN</name>
<feature type="domain" description="DUF1990" evidence="1">
    <location>
        <begin position="6"/>
        <end position="161"/>
    </location>
</feature>